<feature type="domain" description="F-box" evidence="2">
    <location>
        <begin position="26"/>
        <end position="74"/>
    </location>
</feature>
<dbReference type="CDD" id="cd22160">
    <property type="entry name" value="F-box_AtFBL13-like"/>
    <property type="match status" value="1"/>
</dbReference>
<dbReference type="PROSITE" id="PS50181">
    <property type="entry name" value="FBOX"/>
    <property type="match status" value="1"/>
</dbReference>
<dbReference type="PANTHER" id="PTHR31900:SF32">
    <property type="entry name" value="F-BOX_RNI_FBD-LIKE DOMAIN PROTEIN"/>
    <property type="match status" value="1"/>
</dbReference>
<dbReference type="SMART" id="SM00256">
    <property type="entry name" value="FBOX"/>
    <property type="match status" value="1"/>
</dbReference>
<reference evidence="3 4" key="1">
    <citation type="submission" date="2019-12" db="EMBL/GenBank/DDBJ databases">
        <authorList>
            <person name="Alioto T."/>
            <person name="Alioto T."/>
            <person name="Gomez Garrido J."/>
        </authorList>
    </citation>
    <scope>NUCLEOTIDE SEQUENCE [LARGE SCALE GENOMIC DNA]</scope>
</reference>
<proteinExistence type="predicted"/>
<organism evidence="3 4">
    <name type="scientific">Olea europaea subsp. europaea</name>
    <dbReference type="NCBI Taxonomy" id="158383"/>
    <lineage>
        <taxon>Eukaryota</taxon>
        <taxon>Viridiplantae</taxon>
        <taxon>Streptophyta</taxon>
        <taxon>Embryophyta</taxon>
        <taxon>Tracheophyta</taxon>
        <taxon>Spermatophyta</taxon>
        <taxon>Magnoliopsida</taxon>
        <taxon>eudicotyledons</taxon>
        <taxon>Gunneridae</taxon>
        <taxon>Pentapetalae</taxon>
        <taxon>asterids</taxon>
        <taxon>lamiids</taxon>
        <taxon>Lamiales</taxon>
        <taxon>Oleaceae</taxon>
        <taxon>Oleeae</taxon>
        <taxon>Olea</taxon>
    </lineage>
</organism>
<dbReference type="Gene3D" id="3.80.10.10">
    <property type="entry name" value="Ribonuclease Inhibitor"/>
    <property type="match status" value="1"/>
</dbReference>
<dbReference type="Pfam" id="PF08387">
    <property type="entry name" value="FBD"/>
    <property type="match status" value="1"/>
</dbReference>
<dbReference type="SUPFAM" id="SSF52058">
    <property type="entry name" value="L domain-like"/>
    <property type="match status" value="1"/>
</dbReference>
<evidence type="ECO:0000259" key="2">
    <source>
        <dbReference type="PROSITE" id="PS50181"/>
    </source>
</evidence>
<name>A0A8S0S6T3_OLEEU</name>
<gene>
    <name evidence="3" type="ORF">OLEA9_A059240</name>
</gene>
<dbReference type="AlphaFoldDB" id="A0A8S0S6T3"/>
<comment type="caution">
    <text evidence="3">The sequence shown here is derived from an EMBL/GenBank/DDBJ whole genome shotgun (WGS) entry which is preliminary data.</text>
</comment>
<dbReference type="SUPFAM" id="SSF81383">
    <property type="entry name" value="F-box domain"/>
    <property type="match status" value="1"/>
</dbReference>
<dbReference type="EMBL" id="CACTIH010003944">
    <property type="protein sequence ID" value="CAA2987740.1"/>
    <property type="molecule type" value="Genomic_DNA"/>
</dbReference>
<dbReference type="InterPro" id="IPR050232">
    <property type="entry name" value="FBL13/AtMIF1-like"/>
</dbReference>
<dbReference type="SMART" id="SM00579">
    <property type="entry name" value="FBD"/>
    <property type="match status" value="1"/>
</dbReference>
<dbReference type="InterPro" id="IPR001810">
    <property type="entry name" value="F-box_dom"/>
</dbReference>
<dbReference type="Pfam" id="PF00646">
    <property type="entry name" value="F-box"/>
    <property type="match status" value="1"/>
</dbReference>
<keyword evidence="4" id="KW-1185">Reference proteome</keyword>
<evidence type="ECO:0000313" key="4">
    <source>
        <dbReference type="Proteomes" id="UP000594638"/>
    </source>
</evidence>
<evidence type="ECO:0000313" key="3">
    <source>
        <dbReference type="EMBL" id="CAA2987740.1"/>
    </source>
</evidence>
<dbReference type="InterPro" id="IPR032675">
    <property type="entry name" value="LRR_dom_sf"/>
</dbReference>
<feature type="region of interest" description="Disordered" evidence="1">
    <location>
        <begin position="1"/>
        <end position="27"/>
    </location>
</feature>
<dbReference type="OrthoDB" id="1868670at2759"/>
<accession>A0A8S0S6T3</accession>
<dbReference type="InterPro" id="IPR053781">
    <property type="entry name" value="F-box_AtFBL13-like"/>
</dbReference>
<sequence length="511" mass="58816">METRSAKRKKLLDSTKKRLKSDEPQDDRISDLPDDVLHQILFSLPIKSIAQTSVLSKRWRKLWYSFPDLDFTSLKILMNASNARKKMSSFELKGAEFIDQVLGLREKHTDIRVLRICAFLSFSRLNGLIRRAIKHNVQELDIEVSTCDYFNFPRSIIMSESLRVFRLKSWRPGFRLPPPEIMKAGFRSLSNLSLSQVILHHQPSLLNLFTDSSFPLLKKLHLEAFSGLKHLSIICRALEDLALESCFQLEDLEISSPKLERLRVSSCFDAYSVSSRVKIDAPTLQIIFWSYNSITEESFLHNLTSLHEVFVGFFLLHEDLSGAKLRSMSNFMSGISHCRRLILENQCIEILSKNKFFAGVLLCPFNKLESLELSTGFNKHNNPGLASLFRISPAIHTITINIVGDRSTERKQWNKDLWDLSISGEERYWESQTEALNCFLNHIRVVKIHGFAECANDISLVKFLLKKGKVLQELFLCTSFSKPRDSLLREKIRFQIMGYSRASSSAKIVFQ</sequence>
<dbReference type="PANTHER" id="PTHR31900">
    <property type="entry name" value="F-BOX/RNI SUPERFAMILY PROTEIN-RELATED"/>
    <property type="match status" value="1"/>
</dbReference>
<evidence type="ECO:0000256" key="1">
    <source>
        <dbReference type="SAM" id="MobiDB-lite"/>
    </source>
</evidence>
<dbReference type="InterPro" id="IPR036047">
    <property type="entry name" value="F-box-like_dom_sf"/>
</dbReference>
<dbReference type="Gramene" id="OE9A059240T1">
    <property type="protein sequence ID" value="OE9A059240C1"/>
    <property type="gene ID" value="OE9A059240"/>
</dbReference>
<dbReference type="Proteomes" id="UP000594638">
    <property type="component" value="Unassembled WGS sequence"/>
</dbReference>
<dbReference type="InterPro" id="IPR006566">
    <property type="entry name" value="FBD"/>
</dbReference>
<protein>
    <submittedName>
        <fullName evidence="3">F-box FBD LRR-repeat At4g03220</fullName>
    </submittedName>
</protein>
<dbReference type="Gene3D" id="1.20.1280.50">
    <property type="match status" value="1"/>
</dbReference>